<feature type="transmembrane region" description="Helical" evidence="1">
    <location>
        <begin position="106"/>
        <end position="125"/>
    </location>
</feature>
<gene>
    <name evidence="2" type="ORF">W5A_07762</name>
</gene>
<sequence length="126" mass="14003">MECVAFLLTFLFGIFLVLVGILMYFNPTVVRNLIRKAGSSYGTNFLELGPRLLIGLAIIKVDTDFEVLYNSMGYFLVVSAFVIGLLPLKLHNGFSRKAADFLKPNYLKCLAPISICLGFLVIYGII</sequence>
<dbReference type="Proteomes" id="UP000005938">
    <property type="component" value="Unassembled WGS sequence"/>
</dbReference>
<name>I0WE43_9FLAO</name>
<dbReference type="AlphaFoldDB" id="I0WE43"/>
<keyword evidence="3" id="KW-1185">Reference proteome</keyword>
<keyword evidence="1" id="KW-0472">Membrane</keyword>
<accession>I0WE43</accession>
<protein>
    <submittedName>
        <fullName evidence="2">Uncharacterized protein</fullName>
    </submittedName>
</protein>
<dbReference type="STRING" id="946077.W5A_07762"/>
<evidence type="ECO:0000313" key="2">
    <source>
        <dbReference type="EMBL" id="EID74659.1"/>
    </source>
</evidence>
<dbReference type="EMBL" id="AJJU01000009">
    <property type="protein sequence ID" value="EID74659.1"/>
    <property type="molecule type" value="Genomic_DNA"/>
</dbReference>
<feature type="transmembrane region" description="Helical" evidence="1">
    <location>
        <begin position="6"/>
        <end position="25"/>
    </location>
</feature>
<organism evidence="2 3">
    <name type="scientific">Imtechella halotolerans K1</name>
    <dbReference type="NCBI Taxonomy" id="946077"/>
    <lineage>
        <taxon>Bacteria</taxon>
        <taxon>Pseudomonadati</taxon>
        <taxon>Bacteroidota</taxon>
        <taxon>Flavobacteriia</taxon>
        <taxon>Flavobacteriales</taxon>
        <taxon>Flavobacteriaceae</taxon>
        <taxon>Imtechella</taxon>
    </lineage>
</organism>
<dbReference type="RefSeq" id="WP_008239165.1">
    <property type="nucleotide sequence ID" value="NZ_AJJU01000009.1"/>
</dbReference>
<keyword evidence="1" id="KW-0812">Transmembrane</keyword>
<dbReference type="eggNOG" id="ENOG5032W6N">
    <property type="taxonomic scope" value="Bacteria"/>
</dbReference>
<keyword evidence="1" id="KW-1133">Transmembrane helix</keyword>
<comment type="caution">
    <text evidence="2">The sequence shown here is derived from an EMBL/GenBank/DDBJ whole genome shotgun (WGS) entry which is preliminary data.</text>
</comment>
<feature type="transmembrane region" description="Helical" evidence="1">
    <location>
        <begin position="67"/>
        <end position="86"/>
    </location>
</feature>
<evidence type="ECO:0000313" key="3">
    <source>
        <dbReference type="Proteomes" id="UP000005938"/>
    </source>
</evidence>
<dbReference type="OrthoDB" id="1442037at2"/>
<reference evidence="2 3" key="1">
    <citation type="journal article" date="2012" name="J. Bacteriol.">
        <title>Genome Sequence of the Halotolerant Bacterium Imtechella halotolerans K1T.</title>
        <authorList>
            <person name="Kumar S."/>
            <person name="Vikram S."/>
            <person name="Subramanian S."/>
            <person name="Raghava G.P."/>
            <person name="Pinnaka A.K."/>
        </authorList>
    </citation>
    <scope>NUCLEOTIDE SEQUENCE [LARGE SCALE GENOMIC DNA]</scope>
    <source>
        <strain evidence="2 3">K1</strain>
    </source>
</reference>
<proteinExistence type="predicted"/>
<evidence type="ECO:0000256" key="1">
    <source>
        <dbReference type="SAM" id="Phobius"/>
    </source>
</evidence>